<dbReference type="Proteomes" id="UP001141253">
    <property type="component" value="Chromosome 17"/>
</dbReference>
<keyword evidence="7 10" id="KW-1133">Transmembrane helix</keyword>
<feature type="transmembrane region" description="Helical" evidence="10">
    <location>
        <begin position="397"/>
        <end position="420"/>
    </location>
</feature>
<dbReference type="Pfam" id="PF00005">
    <property type="entry name" value="ABC_tran"/>
    <property type="match status" value="1"/>
</dbReference>
<keyword evidence="13" id="KW-1185">Reference proteome</keyword>
<keyword evidence="8 10" id="KW-0472">Membrane</keyword>
<reference evidence="12" key="2">
    <citation type="journal article" date="2023" name="Int. J. Mol. Sci.">
        <title>De Novo Assembly and Annotation of 11 Diverse Shrub Willow (Salix) Genomes Reveals Novel Gene Organization in Sex-Linked Regions.</title>
        <authorList>
            <person name="Hyden B."/>
            <person name="Feng K."/>
            <person name="Yates T.B."/>
            <person name="Jawdy S."/>
            <person name="Cereghino C."/>
            <person name="Smart L.B."/>
            <person name="Muchero W."/>
        </authorList>
    </citation>
    <scope>NUCLEOTIDE SEQUENCE</scope>
    <source>
        <tissue evidence="12">Shoot tip</tissue>
    </source>
</reference>
<dbReference type="InterPro" id="IPR052215">
    <property type="entry name" value="Plant_ABCG"/>
</dbReference>
<dbReference type="InterPro" id="IPR017871">
    <property type="entry name" value="ABC_transporter-like_CS"/>
</dbReference>
<dbReference type="SUPFAM" id="SSF52540">
    <property type="entry name" value="P-loop containing nucleoside triphosphate hydrolases"/>
    <property type="match status" value="1"/>
</dbReference>
<evidence type="ECO:0000256" key="3">
    <source>
        <dbReference type="ARBA" id="ARBA00022448"/>
    </source>
</evidence>
<keyword evidence="6" id="KW-0067">ATP-binding</keyword>
<dbReference type="InterPro" id="IPR013525">
    <property type="entry name" value="ABC2_TM"/>
</dbReference>
<evidence type="ECO:0000259" key="11">
    <source>
        <dbReference type="PROSITE" id="PS50893"/>
    </source>
</evidence>
<feature type="domain" description="ABC transporter" evidence="11">
    <location>
        <begin position="66"/>
        <end position="310"/>
    </location>
</feature>
<evidence type="ECO:0000256" key="9">
    <source>
        <dbReference type="SAM" id="MobiDB-lite"/>
    </source>
</evidence>
<dbReference type="PROSITE" id="PS00211">
    <property type="entry name" value="ABC_TRANSPORTER_1"/>
    <property type="match status" value="1"/>
</dbReference>
<accession>A0ABQ9B593</accession>
<dbReference type="Pfam" id="PF01061">
    <property type="entry name" value="ABC2_membrane"/>
    <property type="match status" value="1"/>
</dbReference>
<feature type="compositionally biased region" description="Polar residues" evidence="9">
    <location>
        <begin position="37"/>
        <end position="47"/>
    </location>
</feature>
<dbReference type="InterPro" id="IPR003439">
    <property type="entry name" value="ABC_transporter-like_ATP-bd"/>
</dbReference>
<dbReference type="PANTHER" id="PTHR48042">
    <property type="entry name" value="ABC TRANSPORTER G FAMILY MEMBER 11"/>
    <property type="match status" value="1"/>
</dbReference>
<dbReference type="PANTHER" id="PTHR48042:SF4">
    <property type="entry name" value="ABC TRANSPORTER DOMAIN-CONTAINING PROTEIN"/>
    <property type="match status" value="1"/>
</dbReference>
<dbReference type="PROSITE" id="PS50893">
    <property type="entry name" value="ABC_TRANSPORTER_2"/>
    <property type="match status" value="1"/>
</dbReference>
<comment type="subcellular location">
    <subcellularLocation>
        <location evidence="1">Membrane</location>
        <topology evidence="1">Multi-pass membrane protein</topology>
    </subcellularLocation>
</comment>
<dbReference type="Gene3D" id="3.40.50.300">
    <property type="entry name" value="P-loop containing nucleotide triphosphate hydrolases"/>
    <property type="match status" value="1"/>
</dbReference>
<dbReference type="EMBL" id="JAPFFI010000013">
    <property type="protein sequence ID" value="KAJ6372036.1"/>
    <property type="molecule type" value="Genomic_DNA"/>
</dbReference>
<evidence type="ECO:0000256" key="10">
    <source>
        <dbReference type="SAM" id="Phobius"/>
    </source>
</evidence>
<evidence type="ECO:0000313" key="12">
    <source>
        <dbReference type="EMBL" id="KAJ6372036.1"/>
    </source>
</evidence>
<keyword evidence="3" id="KW-0813">Transport</keyword>
<comment type="similarity">
    <text evidence="2">Belongs to the ABC transporter superfamily. ABCG family. Eye pigment precursor importer (TC 3.A.1.204) subfamily.</text>
</comment>
<evidence type="ECO:0000256" key="5">
    <source>
        <dbReference type="ARBA" id="ARBA00022741"/>
    </source>
</evidence>
<keyword evidence="5" id="KW-0547">Nucleotide-binding</keyword>
<reference evidence="12" key="1">
    <citation type="submission" date="2022-10" db="EMBL/GenBank/DDBJ databases">
        <authorList>
            <person name="Hyden B.L."/>
            <person name="Feng K."/>
            <person name="Yates T."/>
            <person name="Jawdy S."/>
            <person name="Smart L.B."/>
            <person name="Muchero W."/>
        </authorList>
    </citation>
    <scope>NUCLEOTIDE SEQUENCE</scope>
    <source>
        <tissue evidence="12">Shoot tip</tissue>
    </source>
</reference>
<dbReference type="InterPro" id="IPR027417">
    <property type="entry name" value="P-loop_NTPase"/>
</dbReference>
<comment type="caution">
    <text evidence="12">The sequence shown here is derived from an EMBL/GenBank/DDBJ whole genome shotgun (WGS) entry which is preliminary data.</text>
</comment>
<feature type="transmembrane region" description="Helical" evidence="10">
    <location>
        <begin position="427"/>
        <end position="448"/>
    </location>
</feature>
<evidence type="ECO:0000256" key="6">
    <source>
        <dbReference type="ARBA" id="ARBA00022840"/>
    </source>
</evidence>
<evidence type="ECO:0000313" key="13">
    <source>
        <dbReference type="Proteomes" id="UP001141253"/>
    </source>
</evidence>
<sequence length="566" mass="62770">MHDPFSHSMIKLLDDSKIFTANSSSPTSDCDTDHSTHSGSSPNNETMESVDLENGPAFGHRDGVSITWEDLAVAVSNRKDGFRSILQGLTGYAQPGEVLAIMGPSGCGKTTLLDALAGRLDSSTKHTGEVLINGRKQPLAYGTSAYVTQDDVITWTLTVREAVFYSAQLQLPSSMSLSKKKERAETTIKEMGLQDAMDTRIGGWGNKGLSGGQKRRVSICMEILTRPKLLFLDEPTSGLDSAASYYVMKRMIDLARQDRMTIIASIHQPSSQVFQLFHNLCLLSSGRTVYFGRSDRAYKFFESSGFPCPSHQNPSDHYLHTINTDFDEDMDRVFHANKTTEEAISFLVFQRERLNGHYRPAAFVVSNTISSAPFLLAISLIPGAITYSLVGLQQGCAHFIFFASTLLACMMLVETLMLIVASIMPNFLMGLITGAGIQGLMILSGGFFRLPHDLPLVFWRYPLYYIAFHRYAYQGLFKNEFEGLTFPAAQVLQGGGGGGGAAYIKGEEILRSIWQVEMGYSKWMDLAMLFAMVAFYRLMLLIVLGTVEKFKPVLREINFFFLGKQK</sequence>
<organism evidence="12 13">
    <name type="scientific">Salix suchowensis</name>
    <dbReference type="NCBI Taxonomy" id="1278906"/>
    <lineage>
        <taxon>Eukaryota</taxon>
        <taxon>Viridiplantae</taxon>
        <taxon>Streptophyta</taxon>
        <taxon>Embryophyta</taxon>
        <taxon>Tracheophyta</taxon>
        <taxon>Spermatophyta</taxon>
        <taxon>Magnoliopsida</taxon>
        <taxon>eudicotyledons</taxon>
        <taxon>Gunneridae</taxon>
        <taxon>Pentapetalae</taxon>
        <taxon>rosids</taxon>
        <taxon>fabids</taxon>
        <taxon>Malpighiales</taxon>
        <taxon>Salicaceae</taxon>
        <taxon>Saliceae</taxon>
        <taxon>Salix</taxon>
    </lineage>
</organism>
<dbReference type="InterPro" id="IPR043926">
    <property type="entry name" value="ABCG_dom"/>
</dbReference>
<protein>
    <recommendedName>
        <fullName evidence="11">ABC transporter domain-containing protein</fullName>
    </recommendedName>
</protein>
<feature type="transmembrane region" description="Helical" evidence="10">
    <location>
        <begin position="361"/>
        <end position="385"/>
    </location>
</feature>
<evidence type="ECO:0000256" key="8">
    <source>
        <dbReference type="ARBA" id="ARBA00023136"/>
    </source>
</evidence>
<dbReference type="InterPro" id="IPR003593">
    <property type="entry name" value="AAA+_ATPase"/>
</dbReference>
<feature type="transmembrane region" description="Helical" evidence="10">
    <location>
        <begin position="526"/>
        <end position="547"/>
    </location>
</feature>
<name>A0ABQ9B593_9ROSI</name>
<evidence type="ECO:0000256" key="1">
    <source>
        <dbReference type="ARBA" id="ARBA00004141"/>
    </source>
</evidence>
<dbReference type="Pfam" id="PF19055">
    <property type="entry name" value="ABC2_membrane_7"/>
    <property type="match status" value="1"/>
</dbReference>
<evidence type="ECO:0000256" key="2">
    <source>
        <dbReference type="ARBA" id="ARBA00005814"/>
    </source>
</evidence>
<dbReference type="SMART" id="SM00382">
    <property type="entry name" value="AAA"/>
    <property type="match status" value="1"/>
</dbReference>
<gene>
    <name evidence="12" type="ORF">OIU77_002375</name>
</gene>
<proteinExistence type="inferred from homology"/>
<dbReference type="CDD" id="cd03213">
    <property type="entry name" value="ABCG_EPDR"/>
    <property type="match status" value="1"/>
</dbReference>
<evidence type="ECO:0000256" key="7">
    <source>
        <dbReference type="ARBA" id="ARBA00022989"/>
    </source>
</evidence>
<feature type="region of interest" description="Disordered" evidence="9">
    <location>
        <begin position="23"/>
        <end position="56"/>
    </location>
</feature>
<keyword evidence="4 10" id="KW-0812">Transmembrane</keyword>
<evidence type="ECO:0000256" key="4">
    <source>
        <dbReference type="ARBA" id="ARBA00022692"/>
    </source>
</evidence>